<dbReference type="AlphaFoldDB" id="A0AAW2JB74"/>
<feature type="compositionally biased region" description="Basic and acidic residues" evidence="1">
    <location>
        <begin position="1"/>
        <end position="12"/>
    </location>
</feature>
<evidence type="ECO:0000313" key="3">
    <source>
        <dbReference type="EMBL" id="KAL0291191.1"/>
    </source>
</evidence>
<name>A0AAW2JB74_9LAMI</name>
<accession>A0AAW2JB74</accession>
<dbReference type="Pfam" id="PF00078">
    <property type="entry name" value="RVT_1"/>
    <property type="match status" value="1"/>
</dbReference>
<dbReference type="InterPro" id="IPR000477">
    <property type="entry name" value="RT_dom"/>
</dbReference>
<dbReference type="Gene3D" id="3.30.70.270">
    <property type="match status" value="1"/>
</dbReference>
<protein>
    <recommendedName>
        <fullName evidence="2">Reverse transcriptase domain-containing protein</fullName>
    </recommendedName>
</protein>
<gene>
    <name evidence="3" type="ORF">Scaly_2646100</name>
</gene>
<dbReference type="PANTHER" id="PTHR24559:SF444">
    <property type="entry name" value="REVERSE TRANSCRIPTASE DOMAIN-CONTAINING PROTEIN"/>
    <property type="match status" value="1"/>
</dbReference>
<dbReference type="InterPro" id="IPR043502">
    <property type="entry name" value="DNA/RNA_pol_sf"/>
</dbReference>
<dbReference type="CDD" id="cd01647">
    <property type="entry name" value="RT_LTR"/>
    <property type="match status" value="1"/>
</dbReference>
<sequence>MTGKTKVNDPPRKGVIRMIVGGPVGGDSQRDRKPRYEKPMGYRQEKKGYENRIQDDRGRPKLSGQLPPEEQKHLRMDSPGLGGDRPRWEMEMCIDFRDLNKACPKNFYRLRRIDQLVDSIFGCELLSMMDALQGYHQKTIKGNMEVYVDDMLVKSKKARNHVEDLEETFAVLRKYRLKLNPRICTVGVYRGRFLGFMVIQRGIEANPTKIKAILDMGLPTNVNEVQQLTGRMAALS</sequence>
<evidence type="ECO:0000256" key="1">
    <source>
        <dbReference type="SAM" id="MobiDB-lite"/>
    </source>
</evidence>
<feature type="region of interest" description="Disordered" evidence="1">
    <location>
        <begin position="1"/>
        <end position="82"/>
    </location>
</feature>
<evidence type="ECO:0000259" key="2">
    <source>
        <dbReference type="Pfam" id="PF00078"/>
    </source>
</evidence>
<dbReference type="InterPro" id="IPR053134">
    <property type="entry name" value="RNA-dir_DNA_polymerase"/>
</dbReference>
<dbReference type="EMBL" id="JACGWM010001592">
    <property type="protein sequence ID" value="KAL0291191.1"/>
    <property type="molecule type" value="Genomic_DNA"/>
</dbReference>
<organism evidence="3">
    <name type="scientific">Sesamum calycinum</name>
    <dbReference type="NCBI Taxonomy" id="2727403"/>
    <lineage>
        <taxon>Eukaryota</taxon>
        <taxon>Viridiplantae</taxon>
        <taxon>Streptophyta</taxon>
        <taxon>Embryophyta</taxon>
        <taxon>Tracheophyta</taxon>
        <taxon>Spermatophyta</taxon>
        <taxon>Magnoliopsida</taxon>
        <taxon>eudicotyledons</taxon>
        <taxon>Gunneridae</taxon>
        <taxon>Pentapetalae</taxon>
        <taxon>asterids</taxon>
        <taxon>lamiids</taxon>
        <taxon>Lamiales</taxon>
        <taxon>Pedaliaceae</taxon>
        <taxon>Sesamum</taxon>
    </lineage>
</organism>
<dbReference type="PANTHER" id="PTHR24559">
    <property type="entry name" value="TRANSPOSON TY3-I GAG-POL POLYPROTEIN"/>
    <property type="match status" value="1"/>
</dbReference>
<reference evidence="3" key="2">
    <citation type="journal article" date="2024" name="Plant">
        <title>Genomic evolution and insights into agronomic trait innovations of Sesamum species.</title>
        <authorList>
            <person name="Miao H."/>
            <person name="Wang L."/>
            <person name="Qu L."/>
            <person name="Liu H."/>
            <person name="Sun Y."/>
            <person name="Le M."/>
            <person name="Wang Q."/>
            <person name="Wei S."/>
            <person name="Zheng Y."/>
            <person name="Lin W."/>
            <person name="Duan Y."/>
            <person name="Cao H."/>
            <person name="Xiong S."/>
            <person name="Wang X."/>
            <person name="Wei L."/>
            <person name="Li C."/>
            <person name="Ma Q."/>
            <person name="Ju M."/>
            <person name="Zhao R."/>
            <person name="Li G."/>
            <person name="Mu C."/>
            <person name="Tian Q."/>
            <person name="Mei H."/>
            <person name="Zhang T."/>
            <person name="Gao T."/>
            <person name="Zhang H."/>
        </authorList>
    </citation>
    <scope>NUCLEOTIDE SEQUENCE</scope>
    <source>
        <strain evidence="3">KEN8</strain>
    </source>
</reference>
<reference evidence="3" key="1">
    <citation type="submission" date="2020-06" db="EMBL/GenBank/DDBJ databases">
        <authorList>
            <person name="Li T."/>
            <person name="Hu X."/>
            <person name="Zhang T."/>
            <person name="Song X."/>
            <person name="Zhang H."/>
            <person name="Dai N."/>
            <person name="Sheng W."/>
            <person name="Hou X."/>
            <person name="Wei L."/>
        </authorList>
    </citation>
    <scope>NUCLEOTIDE SEQUENCE</scope>
    <source>
        <strain evidence="3">KEN8</strain>
        <tissue evidence="3">Leaf</tissue>
    </source>
</reference>
<dbReference type="InterPro" id="IPR043128">
    <property type="entry name" value="Rev_trsase/Diguanyl_cyclase"/>
</dbReference>
<comment type="caution">
    <text evidence="3">The sequence shown here is derived from an EMBL/GenBank/DDBJ whole genome shotgun (WGS) entry which is preliminary data.</text>
</comment>
<feature type="compositionally biased region" description="Basic and acidic residues" evidence="1">
    <location>
        <begin position="28"/>
        <end position="59"/>
    </location>
</feature>
<dbReference type="SUPFAM" id="SSF56672">
    <property type="entry name" value="DNA/RNA polymerases"/>
    <property type="match status" value="1"/>
</dbReference>
<feature type="domain" description="Reverse transcriptase" evidence="2">
    <location>
        <begin position="128"/>
        <end position="197"/>
    </location>
</feature>
<proteinExistence type="predicted"/>